<evidence type="ECO:0000313" key="4">
    <source>
        <dbReference type="EMBL" id="KAF4140245.1"/>
    </source>
</evidence>
<feature type="compositionally biased region" description="Polar residues" evidence="2">
    <location>
        <begin position="175"/>
        <end position="184"/>
    </location>
</feature>
<dbReference type="EMBL" id="JAACNO010001479">
    <property type="protein sequence ID" value="KAF4140245.1"/>
    <property type="molecule type" value="Genomic_DNA"/>
</dbReference>
<dbReference type="InterPro" id="IPR009057">
    <property type="entry name" value="Homeodomain-like_sf"/>
</dbReference>
<keyword evidence="1 5" id="KW-0238">DNA-binding</keyword>
<evidence type="ECO:0000313" key="6">
    <source>
        <dbReference type="Proteomes" id="UP000704712"/>
    </source>
</evidence>
<feature type="region of interest" description="Disordered" evidence="2">
    <location>
        <begin position="149"/>
        <end position="184"/>
    </location>
</feature>
<proteinExistence type="predicted"/>
<dbReference type="Pfam" id="PF03221">
    <property type="entry name" value="HTH_Tnp_Tc5"/>
    <property type="match status" value="1"/>
</dbReference>
<organism evidence="5 6">
    <name type="scientific">Phytophthora infestans</name>
    <name type="common">Potato late blight agent</name>
    <name type="synonym">Botrytis infestans</name>
    <dbReference type="NCBI Taxonomy" id="4787"/>
    <lineage>
        <taxon>Eukaryota</taxon>
        <taxon>Sar</taxon>
        <taxon>Stramenopiles</taxon>
        <taxon>Oomycota</taxon>
        <taxon>Peronosporomycetes</taxon>
        <taxon>Peronosporales</taxon>
        <taxon>Peronosporaceae</taxon>
        <taxon>Phytophthora</taxon>
    </lineage>
</organism>
<feature type="non-terminal residue" evidence="5">
    <location>
        <position position="184"/>
    </location>
</feature>
<evidence type="ECO:0000256" key="2">
    <source>
        <dbReference type="SAM" id="MobiDB-lite"/>
    </source>
</evidence>
<evidence type="ECO:0000313" key="5">
    <source>
        <dbReference type="EMBL" id="KAF4147405.1"/>
    </source>
</evidence>
<protein>
    <submittedName>
        <fullName evidence="5">Tc5 transposase DNA-binding domain</fullName>
    </submittedName>
</protein>
<name>A0A8S9V2G6_PHYIN</name>
<accession>A0A8S9V2G6</accession>
<dbReference type="Proteomes" id="UP000704712">
    <property type="component" value="Unassembled WGS sequence"/>
</dbReference>
<feature type="domain" description="HTH CENPB-type" evidence="3">
    <location>
        <begin position="91"/>
        <end position="137"/>
    </location>
</feature>
<dbReference type="InterPro" id="IPR006600">
    <property type="entry name" value="HTH_CenpB_DNA-bd_dom"/>
</dbReference>
<dbReference type="SUPFAM" id="SSF46689">
    <property type="entry name" value="Homeodomain-like"/>
    <property type="match status" value="1"/>
</dbReference>
<evidence type="ECO:0000259" key="3">
    <source>
        <dbReference type="Pfam" id="PF03221"/>
    </source>
</evidence>
<evidence type="ECO:0000256" key="1">
    <source>
        <dbReference type="ARBA" id="ARBA00023125"/>
    </source>
</evidence>
<comment type="caution">
    <text evidence="5">The sequence shown here is derived from an EMBL/GenBank/DDBJ whole genome shotgun (WGS) entry which is preliminary data.</text>
</comment>
<dbReference type="Gene3D" id="1.10.10.60">
    <property type="entry name" value="Homeodomain-like"/>
    <property type="match status" value="1"/>
</dbReference>
<reference evidence="5" key="1">
    <citation type="submission" date="2020-03" db="EMBL/GenBank/DDBJ databases">
        <title>Hybrid Assembly of Korean Phytophthora infestans isolates.</title>
        <authorList>
            <person name="Prokchorchik M."/>
            <person name="Lee Y."/>
            <person name="Seo J."/>
            <person name="Cho J.-H."/>
            <person name="Park Y.-E."/>
            <person name="Jang D.-C."/>
            <person name="Im J.-S."/>
            <person name="Choi J.-G."/>
            <person name="Park H.-J."/>
            <person name="Lee G.-B."/>
            <person name="Lee Y.-G."/>
            <person name="Hong S.-Y."/>
            <person name="Cho K."/>
            <person name="Sohn K.H."/>
        </authorList>
    </citation>
    <scope>NUCLEOTIDE SEQUENCE</scope>
    <source>
        <strain evidence="5">KR_2_A2</strain>
    </source>
</reference>
<dbReference type="GO" id="GO:0003677">
    <property type="term" value="F:DNA binding"/>
    <property type="evidence" value="ECO:0007669"/>
    <property type="project" value="UniProtKB-KW"/>
</dbReference>
<dbReference type="AlphaFoldDB" id="A0A8S9V2G6"/>
<sequence>SNVLSKSLRIAIDTNNLISICWRRDGTNTTPTQDGTQWLKVEVVQTQAILTRNDGRCTLGKKLRAVIEAKVAGGSQYHQHSRTLGTSALSAEVEEQLAGWINELRADGVPVTSMMLQLQAQELFRTRGSRNKLLKASWSCRKHFFAPPQALYSPPNPRKAVYTGRRKAEGGGAQGPSTPQDGRA</sequence>
<gene>
    <name evidence="5" type="ORF">GN958_ATG03414</name>
    <name evidence="4" type="ORF">GN958_ATG10555</name>
</gene>
<dbReference type="EMBL" id="JAACNO010000469">
    <property type="protein sequence ID" value="KAF4147405.1"/>
    <property type="molecule type" value="Genomic_DNA"/>
</dbReference>